<proteinExistence type="predicted"/>
<evidence type="ECO:0000256" key="1">
    <source>
        <dbReference type="SAM" id="Phobius"/>
    </source>
</evidence>
<protein>
    <submittedName>
        <fullName evidence="2">Uncharacterized protein</fullName>
    </submittedName>
</protein>
<dbReference type="RefSeq" id="WP_379703407.1">
    <property type="nucleotide sequence ID" value="NZ_JBHTAT010000001.1"/>
</dbReference>
<reference evidence="2 3" key="1">
    <citation type="journal article" date="2019" name="Int. J. Syst. Evol. Microbiol.">
        <title>The Global Catalogue of Microorganisms (GCM) 10K type strain sequencing project: providing services to taxonomists for standard genome sequencing and annotation.</title>
        <authorList>
            <consortium name="The Broad Institute Genomics Platform"/>
            <consortium name="The Broad Institute Genome Sequencing Center for Infectious Disease"/>
            <person name="Wu L."/>
            <person name="Ma J."/>
        </authorList>
    </citation>
    <scope>NUCLEOTIDE SEQUENCE [LARGE SCALE GENOMIC DNA]</scope>
    <source>
        <strain evidence="2 3">GX21</strain>
    </source>
</reference>
<evidence type="ECO:0000313" key="2">
    <source>
        <dbReference type="EMBL" id="MFC7255192.1"/>
    </source>
</evidence>
<feature type="transmembrane region" description="Helical" evidence="1">
    <location>
        <begin position="29"/>
        <end position="50"/>
    </location>
</feature>
<keyword evidence="1" id="KW-0812">Transmembrane</keyword>
<dbReference type="AlphaFoldDB" id="A0ABD5ZX34"/>
<keyword evidence="1" id="KW-0472">Membrane</keyword>
<evidence type="ECO:0000313" key="3">
    <source>
        <dbReference type="Proteomes" id="UP001596434"/>
    </source>
</evidence>
<name>A0ABD5ZX34_9EURY</name>
<keyword evidence="1" id="KW-1133">Transmembrane helix</keyword>
<organism evidence="2 3">
    <name type="scientific">Haloplanus litoreus</name>
    <dbReference type="NCBI Taxonomy" id="767515"/>
    <lineage>
        <taxon>Archaea</taxon>
        <taxon>Methanobacteriati</taxon>
        <taxon>Methanobacteriota</taxon>
        <taxon>Stenosarchaea group</taxon>
        <taxon>Halobacteria</taxon>
        <taxon>Halobacteriales</taxon>
        <taxon>Haloferacaceae</taxon>
        <taxon>Haloplanus</taxon>
    </lineage>
</organism>
<sequence>MEEKRAKDILLMAIAIQLSIIGTEPTDGSLLPLFFIGVLITVVVVLNEAIRRMSEYSN</sequence>
<comment type="caution">
    <text evidence="2">The sequence shown here is derived from an EMBL/GenBank/DDBJ whole genome shotgun (WGS) entry which is preliminary data.</text>
</comment>
<dbReference type="GeneID" id="96953538"/>
<dbReference type="Proteomes" id="UP001596434">
    <property type="component" value="Unassembled WGS sequence"/>
</dbReference>
<gene>
    <name evidence="2" type="ORF">ACFQKE_07770</name>
</gene>
<keyword evidence="3" id="KW-1185">Reference proteome</keyword>
<accession>A0ABD5ZX34</accession>
<dbReference type="EMBL" id="JBHTAT010000001">
    <property type="protein sequence ID" value="MFC7255192.1"/>
    <property type="molecule type" value="Genomic_DNA"/>
</dbReference>